<dbReference type="Proteomes" id="UP000051952">
    <property type="component" value="Unassembled WGS sequence"/>
</dbReference>
<keyword evidence="3" id="KW-1185">Reference proteome</keyword>
<evidence type="ECO:0000313" key="2">
    <source>
        <dbReference type="EMBL" id="CUG86336.1"/>
    </source>
</evidence>
<dbReference type="EMBL" id="CYKH01001277">
    <property type="protein sequence ID" value="CUG86336.1"/>
    <property type="molecule type" value="Genomic_DNA"/>
</dbReference>
<gene>
    <name evidence="2" type="ORF">BSAL_92620</name>
</gene>
<dbReference type="AlphaFoldDB" id="A0A0S4JDF2"/>
<reference evidence="3" key="1">
    <citation type="submission" date="2015-09" db="EMBL/GenBank/DDBJ databases">
        <authorList>
            <consortium name="Pathogen Informatics"/>
        </authorList>
    </citation>
    <scope>NUCLEOTIDE SEQUENCE [LARGE SCALE GENOMIC DNA]</scope>
    <source>
        <strain evidence="3">Lake Konstanz</strain>
    </source>
</reference>
<accession>A0A0S4JDF2</accession>
<protein>
    <submittedName>
        <fullName evidence="2">Uncharacterized protein</fullName>
    </submittedName>
</protein>
<dbReference type="VEuPathDB" id="TriTrypDB:BSAL_92620"/>
<evidence type="ECO:0000256" key="1">
    <source>
        <dbReference type="SAM" id="MobiDB-lite"/>
    </source>
</evidence>
<feature type="region of interest" description="Disordered" evidence="1">
    <location>
        <begin position="64"/>
        <end position="90"/>
    </location>
</feature>
<sequence length="206" mass="22170">MKTDEDVRSALVRFMRKPDAMLQDIARMPHEELVIFTMQLLNLSNVERELIQQIAQQCDSTQYLDDDDARRRSSSQQARQSSGTDIDLLSMSPQEGLCDVSGVHNITSSMAISVGELTLSSPVASRPPPSGIGSHSAAAAAASVTQGPMKAAMLSVPAAATTPSTSSALEEDEETQNPVMWKLNLLTHIDAHHDAVRVGGDAWGED</sequence>
<organism evidence="2 3">
    <name type="scientific">Bodo saltans</name>
    <name type="common">Flagellated protozoan</name>
    <dbReference type="NCBI Taxonomy" id="75058"/>
    <lineage>
        <taxon>Eukaryota</taxon>
        <taxon>Discoba</taxon>
        <taxon>Euglenozoa</taxon>
        <taxon>Kinetoplastea</taxon>
        <taxon>Metakinetoplastina</taxon>
        <taxon>Eubodonida</taxon>
        <taxon>Bodonidae</taxon>
        <taxon>Bodo</taxon>
    </lineage>
</organism>
<proteinExistence type="predicted"/>
<name>A0A0S4JDF2_BODSA</name>
<evidence type="ECO:0000313" key="3">
    <source>
        <dbReference type="Proteomes" id="UP000051952"/>
    </source>
</evidence>